<dbReference type="RefSeq" id="XP_005828678.1">
    <property type="nucleotide sequence ID" value="XM_005828621.1"/>
</dbReference>
<dbReference type="PANTHER" id="PTHR31350">
    <property type="entry name" value="SI:DKEY-261L7.2"/>
    <property type="match status" value="1"/>
</dbReference>
<evidence type="ECO:0000259" key="1">
    <source>
        <dbReference type="Pfam" id="PF13369"/>
    </source>
</evidence>
<dbReference type="EMBL" id="JH993021">
    <property type="protein sequence ID" value="EKX41698.1"/>
    <property type="molecule type" value="Genomic_DNA"/>
</dbReference>
<protein>
    <recommendedName>
        <fullName evidence="1">Protein SirB1 N-terminal domain-containing protein</fullName>
    </recommendedName>
</protein>
<dbReference type="OrthoDB" id="28868at2759"/>
<dbReference type="InterPro" id="IPR032698">
    <property type="entry name" value="SirB1_N"/>
</dbReference>
<dbReference type="Pfam" id="PF13369">
    <property type="entry name" value="Transglut_core2"/>
    <property type="match status" value="1"/>
</dbReference>
<dbReference type="GeneID" id="17298391"/>
<reference evidence="3" key="3">
    <citation type="submission" date="2016-03" db="UniProtKB">
        <authorList>
            <consortium name="EnsemblProtists"/>
        </authorList>
    </citation>
    <scope>IDENTIFICATION</scope>
</reference>
<dbReference type="InterPro" id="IPR036047">
    <property type="entry name" value="F-box-like_dom_sf"/>
</dbReference>
<reference evidence="4" key="2">
    <citation type="submission" date="2012-11" db="EMBL/GenBank/DDBJ databases">
        <authorList>
            <person name="Kuo A."/>
            <person name="Curtis B.A."/>
            <person name="Tanifuji G."/>
            <person name="Burki F."/>
            <person name="Gruber A."/>
            <person name="Irimia M."/>
            <person name="Maruyama S."/>
            <person name="Arias M.C."/>
            <person name="Ball S.G."/>
            <person name="Gile G.H."/>
            <person name="Hirakawa Y."/>
            <person name="Hopkins J.F."/>
            <person name="Rensing S.A."/>
            <person name="Schmutz J."/>
            <person name="Symeonidi A."/>
            <person name="Elias M."/>
            <person name="Eveleigh R.J."/>
            <person name="Herman E.K."/>
            <person name="Klute M.J."/>
            <person name="Nakayama T."/>
            <person name="Obornik M."/>
            <person name="Reyes-Prieto A."/>
            <person name="Armbrust E.V."/>
            <person name="Aves S.J."/>
            <person name="Beiko R.G."/>
            <person name="Coutinho P."/>
            <person name="Dacks J.B."/>
            <person name="Durnford D.G."/>
            <person name="Fast N.M."/>
            <person name="Green B.R."/>
            <person name="Grisdale C."/>
            <person name="Hempe F."/>
            <person name="Henrissat B."/>
            <person name="Hoppner M.P."/>
            <person name="Ishida K.-I."/>
            <person name="Kim E."/>
            <person name="Koreny L."/>
            <person name="Kroth P.G."/>
            <person name="Liu Y."/>
            <person name="Malik S.-B."/>
            <person name="Maier U.G."/>
            <person name="McRose D."/>
            <person name="Mock T."/>
            <person name="Neilson J.A."/>
            <person name="Onodera N.T."/>
            <person name="Poole A.M."/>
            <person name="Pritham E.J."/>
            <person name="Richards T.A."/>
            <person name="Rocap G."/>
            <person name="Roy S.W."/>
            <person name="Sarai C."/>
            <person name="Schaack S."/>
            <person name="Shirato S."/>
            <person name="Slamovits C.H."/>
            <person name="Spencer D.F."/>
            <person name="Suzuki S."/>
            <person name="Worden A.Z."/>
            <person name="Zauner S."/>
            <person name="Barry K."/>
            <person name="Bell C."/>
            <person name="Bharti A.K."/>
            <person name="Crow J.A."/>
            <person name="Grimwood J."/>
            <person name="Kramer R."/>
            <person name="Lindquist E."/>
            <person name="Lucas S."/>
            <person name="Salamov A."/>
            <person name="McFadden G.I."/>
            <person name="Lane C.E."/>
            <person name="Keeling P.J."/>
            <person name="Gray M.W."/>
            <person name="Grigoriev I.V."/>
            <person name="Archibald J.M."/>
        </authorList>
    </citation>
    <scope>NUCLEOTIDE SEQUENCE</scope>
    <source>
        <strain evidence="4">CCMP2712</strain>
    </source>
</reference>
<dbReference type="PANTHER" id="PTHR31350:SF21">
    <property type="entry name" value="F-BOX ONLY PROTEIN 21"/>
    <property type="match status" value="1"/>
</dbReference>
<dbReference type="Proteomes" id="UP000011087">
    <property type="component" value="Unassembled WGS sequence"/>
</dbReference>
<keyword evidence="4" id="KW-1185">Reference proteome</keyword>
<dbReference type="STRING" id="905079.L1IZJ6"/>
<gene>
    <name evidence="2" type="ORF">GUITHDRAFT_141704</name>
</gene>
<evidence type="ECO:0000313" key="2">
    <source>
        <dbReference type="EMBL" id="EKX41698.1"/>
    </source>
</evidence>
<dbReference type="PaxDb" id="55529-EKX41698"/>
<evidence type="ECO:0000313" key="4">
    <source>
        <dbReference type="Proteomes" id="UP000011087"/>
    </source>
</evidence>
<dbReference type="AlphaFoldDB" id="L1IZJ6"/>
<accession>L1IZJ6</accession>
<sequence>MTKGQKMGNAGMRVKRMRVMNLSGDEGLVSYSMVFRVELREGSSQSADVLAHLILNVKTMVVVPEDCVGMVAPWLSLKEAILAGSTSKSWNRVLLSDEAWEDRYELFWGDKITDVGEGGGIAWGGRGGQGGCDEAKSKQAPNFRSAFRARYEILRGLPALLHKWRACAQKVEGTTHHQRQQQLVASQECTHELIRSARLCRLVLRVVAGYSAGDKGACGVLQEEAVQRMLSEKQAEEPSHGRTLKKVVLLEGDVVAASSARVQINQEWKDLIARGNMVVTSGPEYYECIERGAMIISKLEDPDLSEAEVREAIDKIAEQVRARIPEGETSTVNVLKWMNRVLFDELLFRGNTDDYYCVQNSLLSEVLRRKTGIPISLSVLYMCVAWRLGVRLQGVDMPMHFVLMARDRDGAECRDTFIDVFGGGVLLSMRELEMKMLMMGIEIHVSDVNQARPSYFFVRMLRNLGIEDENRARKSSLLVLCLAQLVTILKDSAEGSTQFYEEQIDLYRWTGATRLLCP</sequence>
<feature type="domain" description="Protein SirB1 N-terminal" evidence="1">
    <location>
        <begin position="308"/>
        <end position="462"/>
    </location>
</feature>
<evidence type="ECO:0000313" key="3">
    <source>
        <dbReference type="EnsemblProtists" id="EKX41698"/>
    </source>
</evidence>
<dbReference type="HOGENOM" id="CLU_526253_0_0_1"/>
<reference evidence="2 4" key="1">
    <citation type="journal article" date="2012" name="Nature">
        <title>Algal genomes reveal evolutionary mosaicism and the fate of nucleomorphs.</title>
        <authorList>
            <consortium name="DOE Joint Genome Institute"/>
            <person name="Curtis B.A."/>
            <person name="Tanifuji G."/>
            <person name="Burki F."/>
            <person name="Gruber A."/>
            <person name="Irimia M."/>
            <person name="Maruyama S."/>
            <person name="Arias M.C."/>
            <person name="Ball S.G."/>
            <person name="Gile G.H."/>
            <person name="Hirakawa Y."/>
            <person name="Hopkins J.F."/>
            <person name="Kuo A."/>
            <person name="Rensing S.A."/>
            <person name="Schmutz J."/>
            <person name="Symeonidi A."/>
            <person name="Elias M."/>
            <person name="Eveleigh R.J."/>
            <person name="Herman E.K."/>
            <person name="Klute M.J."/>
            <person name="Nakayama T."/>
            <person name="Obornik M."/>
            <person name="Reyes-Prieto A."/>
            <person name="Armbrust E.V."/>
            <person name="Aves S.J."/>
            <person name="Beiko R.G."/>
            <person name="Coutinho P."/>
            <person name="Dacks J.B."/>
            <person name="Durnford D.G."/>
            <person name="Fast N.M."/>
            <person name="Green B.R."/>
            <person name="Grisdale C.J."/>
            <person name="Hempel F."/>
            <person name="Henrissat B."/>
            <person name="Hoppner M.P."/>
            <person name="Ishida K."/>
            <person name="Kim E."/>
            <person name="Koreny L."/>
            <person name="Kroth P.G."/>
            <person name="Liu Y."/>
            <person name="Malik S.B."/>
            <person name="Maier U.G."/>
            <person name="McRose D."/>
            <person name="Mock T."/>
            <person name="Neilson J.A."/>
            <person name="Onodera N.T."/>
            <person name="Poole A.M."/>
            <person name="Pritham E.J."/>
            <person name="Richards T.A."/>
            <person name="Rocap G."/>
            <person name="Roy S.W."/>
            <person name="Sarai C."/>
            <person name="Schaack S."/>
            <person name="Shirato S."/>
            <person name="Slamovits C.H."/>
            <person name="Spencer D.F."/>
            <person name="Suzuki S."/>
            <person name="Worden A.Z."/>
            <person name="Zauner S."/>
            <person name="Barry K."/>
            <person name="Bell C."/>
            <person name="Bharti A.K."/>
            <person name="Crow J.A."/>
            <person name="Grimwood J."/>
            <person name="Kramer R."/>
            <person name="Lindquist E."/>
            <person name="Lucas S."/>
            <person name="Salamov A."/>
            <person name="McFadden G.I."/>
            <person name="Lane C.E."/>
            <person name="Keeling P.J."/>
            <person name="Gray M.W."/>
            <person name="Grigoriev I.V."/>
            <person name="Archibald J.M."/>
        </authorList>
    </citation>
    <scope>NUCLEOTIDE SEQUENCE</scope>
    <source>
        <strain evidence="2 4">CCMP2712</strain>
    </source>
</reference>
<name>L1IZJ6_GUITC</name>
<proteinExistence type="predicted"/>
<dbReference type="EnsemblProtists" id="EKX41698">
    <property type="protein sequence ID" value="EKX41698"/>
    <property type="gene ID" value="GUITHDRAFT_141704"/>
</dbReference>
<dbReference type="SUPFAM" id="SSF81383">
    <property type="entry name" value="F-box domain"/>
    <property type="match status" value="1"/>
</dbReference>
<organism evidence="2">
    <name type="scientific">Guillardia theta (strain CCMP2712)</name>
    <name type="common">Cryptophyte</name>
    <dbReference type="NCBI Taxonomy" id="905079"/>
    <lineage>
        <taxon>Eukaryota</taxon>
        <taxon>Cryptophyceae</taxon>
        <taxon>Pyrenomonadales</taxon>
        <taxon>Geminigeraceae</taxon>
        <taxon>Guillardia</taxon>
    </lineage>
</organism>
<dbReference type="KEGG" id="gtt:GUITHDRAFT_141704"/>